<dbReference type="EMBL" id="JJMM01000008">
    <property type="protein sequence ID" value="KDR95905.1"/>
    <property type="molecule type" value="Genomic_DNA"/>
</dbReference>
<name>A0A069RID2_PEPLI</name>
<evidence type="ECO:0000313" key="2">
    <source>
        <dbReference type="Proteomes" id="UP000027946"/>
    </source>
</evidence>
<evidence type="ECO:0000313" key="1">
    <source>
        <dbReference type="EMBL" id="KDR95905.1"/>
    </source>
</evidence>
<reference evidence="1 2" key="1">
    <citation type="submission" date="2014-03" db="EMBL/GenBank/DDBJ databases">
        <title>Genome sequence of Clostridium litorale W6, DSM 5388.</title>
        <authorList>
            <person name="Poehlein A."/>
            <person name="Jagirdar A."/>
            <person name="Khonsari B."/>
            <person name="Chibani C.M."/>
            <person name="Gutierrez Gutierrez D.A."/>
            <person name="Davydova E."/>
            <person name="Alghaithi H.S."/>
            <person name="Nair K.P."/>
            <person name="Dhamotharan K."/>
            <person name="Chandran L."/>
            <person name="G W."/>
            <person name="Daniel R."/>
        </authorList>
    </citation>
    <scope>NUCLEOTIDE SEQUENCE [LARGE SCALE GENOMIC DNA]</scope>
    <source>
        <strain evidence="1 2">W6</strain>
    </source>
</reference>
<sequence length="96" mass="11129">MVTVEEMKEYLKLEHSEEDSMISGMIEAASSMVETKINRPIAEEEMTDENRWTVPKEIPMAIKMLVAYMYENRGTGISKDIENAVNYMVKPHKLWS</sequence>
<dbReference type="Proteomes" id="UP000027946">
    <property type="component" value="Unassembled WGS sequence"/>
</dbReference>
<accession>A0A069RID2</accession>
<dbReference type="InterPro" id="IPR006450">
    <property type="entry name" value="Phage_HK97_gp6-like"/>
</dbReference>
<organism evidence="1 2">
    <name type="scientific">Peptoclostridium litorale DSM 5388</name>
    <dbReference type="NCBI Taxonomy" id="1121324"/>
    <lineage>
        <taxon>Bacteria</taxon>
        <taxon>Bacillati</taxon>
        <taxon>Bacillota</taxon>
        <taxon>Clostridia</taxon>
        <taxon>Peptostreptococcales</taxon>
        <taxon>Peptoclostridiaceae</taxon>
        <taxon>Peptoclostridium</taxon>
    </lineage>
</organism>
<dbReference type="AlphaFoldDB" id="A0A069RID2"/>
<protein>
    <recommendedName>
        <fullName evidence="3">Phage protein</fullName>
    </recommendedName>
</protein>
<proteinExistence type="predicted"/>
<dbReference type="RefSeq" id="WP_038263079.1">
    <property type="nucleotide sequence ID" value="NZ_FSRH01000008.1"/>
</dbReference>
<comment type="caution">
    <text evidence="1">The sequence shown here is derived from an EMBL/GenBank/DDBJ whole genome shotgun (WGS) entry which is preliminary data.</text>
</comment>
<dbReference type="STRING" id="1121324.CLIT_8c00740"/>
<gene>
    <name evidence="1" type="ORF">CLIT_8c00740</name>
</gene>
<keyword evidence="2" id="KW-1185">Reference proteome</keyword>
<dbReference type="Gene3D" id="1.10.3230.30">
    <property type="entry name" value="Phage gp6-like head-tail connector protein"/>
    <property type="match status" value="1"/>
</dbReference>
<dbReference type="NCBIfam" id="TIGR01560">
    <property type="entry name" value="put_DNA_pack"/>
    <property type="match status" value="1"/>
</dbReference>
<dbReference type="Pfam" id="PF05135">
    <property type="entry name" value="Phage_connect_1"/>
    <property type="match status" value="1"/>
</dbReference>
<dbReference type="InterPro" id="IPR021146">
    <property type="entry name" value="Phage_gp6-like_head-tail"/>
</dbReference>
<dbReference type="OrthoDB" id="5654at2"/>
<evidence type="ECO:0008006" key="3">
    <source>
        <dbReference type="Google" id="ProtNLM"/>
    </source>
</evidence>
<dbReference type="CDD" id="cd08054">
    <property type="entry name" value="gp6"/>
    <property type="match status" value="1"/>
</dbReference>